<feature type="coiled-coil region" evidence="1">
    <location>
        <begin position="60"/>
        <end position="94"/>
    </location>
</feature>
<evidence type="ECO:0000313" key="3">
    <source>
        <dbReference type="EMBL" id="MDR5867936.1"/>
    </source>
</evidence>
<keyword evidence="2" id="KW-0812">Transmembrane</keyword>
<gene>
    <name evidence="3" type="ORF">QC818_14180</name>
</gene>
<evidence type="ECO:0000256" key="2">
    <source>
        <dbReference type="SAM" id="Phobius"/>
    </source>
</evidence>
<keyword evidence="2" id="KW-0472">Membrane</keyword>
<accession>A0ABU1G4U7</accession>
<evidence type="ECO:0000256" key="1">
    <source>
        <dbReference type="SAM" id="Coils"/>
    </source>
</evidence>
<evidence type="ECO:0000313" key="4">
    <source>
        <dbReference type="Proteomes" id="UP001264519"/>
    </source>
</evidence>
<organism evidence="3 4">
    <name type="scientific">Halomonas koreensis</name>
    <dbReference type="NCBI Taxonomy" id="245385"/>
    <lineage>
        <taxon>Bacteria</taxon>
        <taxon>Pseudomonadati</taxon>
        <taxon>Pseudomonadota</taxon>
        <taxon>Gammaproteobacteria</taxon>
        <taxon>Oceanospirillales</taxon>
        <taxon>Halomonadaceae</taxon>
        <taxon>Halomonas</taxon>
    </lineage>
</organism>
<name>A0ABU1G4U7_9GAMM</name>
<dbReference type="InterPro" id="IPR021497">
    <property type="entry name" value="GTA_holin_3TM"/>
</dbReference>
<keyword evidence="1" id="KW-0175">Coiled coil</keyword>
<comment type="caution">
    <text evidence="3">The sequence shown here is derived from an EMBL/GenBank/DDBJ whole genome shotgun (WGS) entry which is preliminary data.</text>
</comment>
<dbReference type="EMBL" id="JARWAK010000013">
    <property type="protein sequence ID" value="MDR5867936.1"/>
    <property type="molecule type" value="Genomic_DNA"/>
</dbReference>
<protein>
    <submittedName>
        <fullName evidence="3">3TM-type holin</fullName>
    </submittedName>
</protein>
<dbReference type="Proteomes" id="UP001264519">
    <property type="component" value="Unassembled WGS sequence"/>
</dbReference>
<dbReference type="Pfam" id="PF11351">
    <property type="entry name" value="GTA_holin_3TM"/>
    <property type="match status" value="1"/>
</dbReference>
<feature type="transmembrane region" description="Helical" evidence="2">
    <location>
        <begin position="118"/>
        <end position="138"/>
    </location>
</feature>
<sequence>MDWKDAIEAVAEHAPAVATALGGPTAGGITAGAARMVTGLLGVENTPEGLAGALQDPAKLAELKRIDNDHRLELEKLRLEAEAAKAAEETARLAEINKTIRAETQSEDAFVRRWRPTFGYLVALAWLLQSGAIGWALVRDPSQAGSLAQAVTALTPMWSVALAILGINVHKRSQDKQVAAGQRPSGFMDAIKGIVRPNR</sequence>
<keyword evidence="2" id="KW-1133">Transmembrane helix</keyword>
<proteinExistence type="predicted"/>
<reference evidence="3 4" key="1">
    <citation type="submission" date="2023-04" db="EMBL/GenBank/DDBJ databases">
        <title>A long-awaited taxogenomic arrangement of the family Halomonadaceae.</title>
        <authorList>
            <person name="De La Haba R."/>
            <person name="Chuvochina M."/>
            <person name="Wittouck S."/>
            <person name="Arahal D.R."/>
            <person name="Sanchez-Porro C."/>
            <person name="Hugenholtz P."/>
            <person name="Ventosa A."/>
        </authorList>
    </citation>
    <scope>NUCLEOTIDE SEQUENCE [LARGE SCALE GENOMIC DNA]</scope>
    <source>
        <strain evidence="3 4">DSM 23530</strain>
    </source>
</reference>
<dbReference type="RefSeq" id="WP_309653517.1">
    <property type="nucleotide sequence ID" value="NZ_JARWAK010000013.1"/>
</dbReference>
<feature type="transmembrane region" description="Helical" evidence="2">
    <location>
        <begin position="144"/>
        <end position="167"/>
    </location>
</feature>
<keyword evidence="4" id="KW-1185">Reference proteome</keyword>